<protein>
    <submittedName>
        <fullName evidence="1">CLUMA_CG014583, isoform A</fullName>
    </submittedName>
</protein>
<dbReference type="EMBL" id="CVRI01000055">
    <property type="protein sequence ID" value="CRL01424.1"/>
    <property type="molecule type" value="Genomic_DNA"/>
</dbReference>
<name>A0A1J1IMN6_9DIPT</name>
<proteinExistence type="predicted"/>
<sequence length="89" mass="10563">MEFSTYQAKWMRNFKTETQRFENLIQETKTKEKEGRKLQTDGTVTYFTNSSLNVLENFCNDEICMKDNDLNIAKVPPKQLNSNDENLFR</sequence>
<dbReference type="AlphaFoldDB" id="A0A1J1IMN6"/>
<evidence type="ECO:0000313" key="1">
    <source>
        <dbReference type="EMBL" id="CRL01424.1"/>
    </source>
</evidence>
<reference evidence="1 2" key="1">
    <citation type="submission" date="2015-04" db="EMBL/GenBank/DDBJ databases">
        <authorList>
            <person name="Syromyatnikov M.Y."/>
            <person name="Popov V.N."/>
        </authorList>
    </citation>
    <scope>NUCLEOTIDE SEQUENCE [LARGE SCALE GENOMIC DNA]</scope>
</reference>
<organism evidence="1 2">
    <name type="scientific">Clunio marinus</name>
    <dbReference type="NCBI Taxonomy" id="568069"/>
    <lineage>
        <taxon>Eukaryota</taxon>
        <taxon>Metazoa</taxon>
        <taxon>Ecdysozoa</taxon>
        <taxon>Arthropoda</taxon>
        <taxon>Hexapoda</taxon>
        <taxon>Insecta</taxon>
        <taxon>Pterygota</taxon>
        <taxon>Neoptera</taxon>
        <taxon>Endopterygota</taxon>
        <taxon>Diptera</taxon>
        <taxon>Nematocera</taxon>
        <taxon>Chironomoidea</taxon>
        <taxon>Chironomidae</taxon>
        <taxon>Clunio</taxon>
    </lineage>
</organism>
<accession>A0A1J1IMN6</accession>
<keyword evidence="2" id="KW-1185">Reference proteome</keyword>
<dbReference type="Proteomes" id="UP000183832">
    <property type="component" value="Unassembled WGS sequence"/>
</dbReference>
<evidence type="ECO:0000313" key="2">
    <source>
        <dbReference type="Proteomes" id="UP000183832"/>
    </source>
</evidence>
<gene>
    <name evidence="1" type="ORF">CLUMA_CG014583</name>
</gene>